<sequence length="95" mass="10820">YWVHNLVPIVSKIRTNIATAMFYSTTYTKWKWLSLTFLKPKKGIRLFPAGDMVLRKKVGQRLGFEMTLWGKLLMAKMGQNAVEGAKKGQKKSGLS</sequence>
<protein>
    <submittedName>
        <fullName evidence="1">Uncharacterized protein</fullName>
    </submittedName>
</protein>
<evidence type="ECO:0000313" key="1">
    <source>
        <dbReference type="EMBL" id="ETJ16406.1"/>
    </source>
</evidence>
<organism evidence="1">
    <name type="scientific">human gut metagenome</name>
    <dbReference type="NCBI Taxonomy" id="408170"/>
    <lineage>
        <taxon>unclassified sequences</taxon>
        <taxon>metagenomes</taxon>
        <taxon>organismal metagenomes</taxon>
    </lineage>
</organism>
<proteinExistence type="predicted"/>
<dbReference type="AlphaFoldDB" id="W1WEU9"/>
<dbReference type="EMBL" id="AZMM01018830">
    <property type="protein sequence ID" value="ETJ16406.1"/>
    <property type="molecule type" value="Genomic_DNA"/>
</dbReference>
<comment type="caution">
    <text evidence="1">The sequence shown here is derived from an EMBL/GenBank/DDBJ whole genome shotgun (WGS) entry which is preliminary data.</text>
</comment>
<accession>W1WEU9</accession>
<gene>
    <name evidence="1" type="ORF">Q604_UNBc4C00049G0001</name>
</gene>
<feature type="non-terminal residue" evidence="1">
    <location>
        <position position="1"/>
    </location>
</feature>
<reference evidence="1" key="1">
    <citation type="submission" date="2013-12" db="EMBL/GenBank/DDBJ databases">
        <title>A Varibaculum cambriense genome reconstructed from a premature infant gut community with otherwise low bacterial novelty that shifts toward anaerobic metabolism during the third week of life.</title>
        <authorList>
            <person name="Brown C.T."/>
            <person name="Sharon I."/>
            <person name="Thomas B.C."/>
            <person name="Castelle C.J."/>
            <person name="Morowitz M.J."/>
            <person name="Banfield J.F."/>
        </authorList>
    </citation>
    <scope>NUCLEOTIDE SEQUENCE</scope>
</reference>
<name>W1WEU9_9ZZZZ</name>